<dbReference type="Proteomes" id="UP000288725">
    <property type="component" value="Chromosome 8"/>
</dbReference>
<dbReference type="AlphaFoldDB" id="A0A444RVY7"/>
<accession>A0A444RVY7</accession>
<organism evidence="1 2">
    <name type="scientific">Verticillium dahliae</name>
    <name type="common">Verticillium wilt</name>
    <dbReference type="NCBI Taxonomy" id="27337"/>
    <lineage>
        <taxon>Eukaryota</taxon>
        <taxon>Fungi</taxon>
        <taxon>Dikarya</taxon>
        <taxon>Ascomycota</taxon>
        <taxon>Pezizomycotina</taxon>
        <taxon>Sordariomycetes</taxon>
        <taxon>Hypocreomycetidae</taxon>
        <taxon>Glomerellales</taxon>
        <taxon>Plectosphaerellaceae</taxon>
        <taxon>Verticillium</taxon>
    </lineage>
</organism>
<evidence type="ECO:0000313" key="1">
    <source>
        <dbReference type="EMBL" id="RXG45331.1"/>
    </source>
</evidence>
<reference evidence="1 2" key="1">
    <citation type="submission" date="2018-12" db="EMBL/GenBank/DDBJ databases">
        <title>Genome of Verticillium dahliae isolate Getta Getta.</title>
        <authorList>
            <person name="Gardiner D.M."/>
        </authorList>
    </citation>
    <scope>NUCLEOTIDE SEQUENCE [LARGE SCALE GENOMIC DNA]</scope>
    <source>
        <strain evidence="1 2">Getta Getta</strain>
    </source>
</reference>
<sequence length="75" mass="8298">MRHSIHTIHIQLLNFGGLAAPETRPHRIQDLQTQPGPTSILVQRASLRDPQHQLYGKIASHESVHFGSFGADPIA</sequence>
<gene>
    <name evidence="1" type="ORF">VDGE_30083</name>
</gene>
<proteinExistence type="predicted"/>
<dbReference type="EMBL" id="RSDZ01000067">
    <property type="protein sequence ID" value="RXG45331.1"/>
    <property type="molecule type" value="Genomic_DNA"/>
</dbReference>
<evidence type="ECO:0000313" key="2">
    <source>
        <dbReference type="Proteomes" id="UP000288725"/>
    </source>
</evidence>
<protein>
    <submittedName>
        <fullName evidence="1">Uncharacterized protein</fullName>
    </submittedName>
</protein>
<comment type="caution">
    <text evidence="1">The sequence shown here is derived from an EMBL/GenBank/DDBJ whole genome shotgun (WGS) entry which is preliminary data.</text>
</comment>
<name>A0A444RVY7_VERDA</name>